<organism evidence="2 3">
    <name type="scientific">Catenaria anguillulae PL171</name>
    <dbReference type="NCBI Taxonomy" id="765915"/>
    <lineage>
        <taxon>Eukaryota</taxon>
        <taxon>Fungi</taxon>
        <taxon>Fungi incertae sedis</taxon>
        <taxon>Blastocladiomycota</taxon>
        <taxon>Blastocladiomycetes</taxon>
        <taxon>Blastocladiales</taxon>
        <taxon>Catenariaceae</taxon>
        <taxon>Catenaria</taxon>
    </lineage>
</organism>
<dbReference type="PROSITE" id="PS51257">
    <property type="entry name" value="PROKAR_LIPOPROTEIN"/>
    <property type="match status" value="1"/>
</dbReference>
<keyword evidence="1" id="KW-0472">Membrane</keyword>
<feature type="transmembrane region" description="Helical" evidence="1">
    <location>
        <begin position="21"/>
        <end position="42"/>
    </location>
</feature>
<feature type="transmembrane region" description="Helical" evidence="1">
    <location>
        <begin position="283"/>
        <end position="303"/>
    </location>
</feature>
<dbReference type="EMBL" id="MCFL01000021">
    <property type="protein sequence ID" value="ORZ35623.1"/>
    <property type="molecule type" value="Genomic_DNA"/>
</dbReference>
<protein>
    <submittedName>
        <fullName evidence="2">Uncharacterized protein</fullName>
    </submittedName>
</protein>
<proteinExistence type="predicted"/>
<feature type="transmembrane region" description="Helical" evidence="1">
    <location>
        <begin position="106"/>
        <end position="126"/>
    </location>
</feature>
<keyword evidence="1" id="KW-0812">Transmembrane</keyword>
<dbReference type="Proteomes" id="UP000193411">
    <property type="component" value="Unassembled WGS sequence"/>
</dbReference>
<evidence type="ECO:0000313" key="3">
    <source>
        <dbReference type="Proteomes" id="UP000193411"/>
    </source>
</evidence>
<feature type="transmembrane region" description="Helical" evidence="1">
    <location>
        <begin position="176"/>
        <end position="193"/>
    </location>
</feature>
<reference evidence="2 3" key="1">
    <citation type="submission" date="2016-07" db="EMBL/GenBank/DDBJ databases">
        <title>Pervasive Adenine N6-methylation of Active Genes in Fungi.</title>
        <authorList>
            <consortium name="DOE Joint Genome Institute"/>
            <person name="Mondo S.J."/>
            <person name="Dannebaum R.O."/>
            <person name="Kuo R.C."/>
            <person name="Labutti K."/>
            <person name="Haridas S."/>
            <person name="Kuo A."/>
            <person name="Salamov A."/>
            <person name="Ahrendt S.R."/>
            <person name="Lipzen A."/>
            <person name="Sullivan W."/>
            <person name="Andreopoulos W.B."/>
            <person name="Clum A."/>
            <person name="Lindquist E."/>
            <person name="Daum C."/>
            <person name="Ramamoorthy G.K."/>
            <person name="Gryganskyi A."/>
            <person name="Culley D."/>
            <person name="Magnuson J.K."/>
            <person name="James T.Y."/>
            <person name="O'Malley M.A."/>
            <person name="Stajich J.E."/>
            <person name="Spatafora J.W."/>
            <person name="Visel A."/>
            <person name="Grigoriev I.V."/>
        </authorList>
    </citation>
    <scope>NUCLEOTIDE SEQUENCE [LARGE SCALE GENOMIC DNA]</scope>
    <source>
        <strain evidence="2 3">PL171</strain>
    </source>
</reference>
<feature type="transmembrane region" description="Helical" evidence="1">
    <location>
        <begin position="205"/>
        <end position="229"/>
    </location>
</feature>
<keyword evidence="1" id="KW-1133">Transmembrane helix</keyword>
<feature type="transmembrane region" description="Helical" evidence="1">
    <location>
        <begin position="250"/>
        <end position="277"/>
    </location>
</feature>
<feature type="transmembrane region" description="Helical" evidence="1">
    <location>
        <begin position="146"/>
        <end position="164"/>
    </location>
</feature>
<keyword evidence="3" id="KW-1185">Reference proteome</keyword>
<name>A0A1Y2HPK5_9FUNG</name>
<feature type="transmembrane region" description="Helical" evidence="1">
    <location>
        <begin position="62"/>
        <end position="85"/>
    </location>
</feature>
<evidence type="ECO:0000256" key="1">
    <source>
        <dbReference type="SAM" id="Phobius"/>
    </source>
</evidence>
<comment type="caution">
    <text evidence="2">The sequence shown here is derived from an EMBL/GenBank/DDBJ whole genome shotgun (WGS) entry which is preliminary data.</text>
</comment>
<gene>
    <name evidence="2" type="ORF">BCR44DRAFT_1513102</name>
</gene>
<accession>A0A1Y2HPK5</accession>
<evidence type="ECO:0000313" key="2">
    <source>
        <dbReference type="EMBL" id="ORZ35623.1"/>
    </source>
</evidence>
<dbReference type="AlphaFoldDB" id="A0A1Y2HPK5"/>
<sequence>MDAIHTRLISNPPSKSFATSVLLITSCAVLATIAASSMHAYYNNSPEFERPRPPNKYLKRSGFHGFFLCILWTSLAAVTYQHYALMFPSLRWRHGGNQYNPRVVKLGLAIGGIQLARFILHMLSFLELMAVQSLRDSLISNILEGVNHLAVLGVLVVAMHWIELKDNGQPISLPSFASPILVFFQAGQSLWTLRNFLLLLPNGSILGLYALIGLAGCTLALIVYGAVWIHKHARANTLDRLTNDFDLGTLVLVSYVLLRIISTFVSQFASAVAAIGLTHVYELVAPAGFGALMLLMTLILDFVGPVVYPRRCARWLMFVARFAQELFTMGVAFLALTGIESVVGYCAMTSVAVVLFDSGLFLDAWTKVRGVGNTVVRFQRGASSALGSVRSFVVAGGTGSEKGIGSEATPMLLARRSVVESVLDERGASRSLSRKQSMIGQAPTRLSLSRAGDGPAPFQIQIQIQANPMLAHVPQSDFMPQPTTMASLGRSSLSRGLALDQLRETPLASVAPDASPAISTPTAPEPYRSPMITASEEAMLLTQQVERGQLSLVSRIVSLSCFVAALVINPRGIFAANSAVAPEMLIVSMSIATLLPWPLVVYPILRTKLATARALMGGALSTHPDGRFWAVVLWDRECTRLTLALVVFLVICKFGPVTPSP</sequence>